<dbReference type="Proteomes" id="UP000564836">
    <property type="component" value="Chromosome"/>
</dbReference>
<reference evidence="1" key="2">
    <citation type="submission" date="2020-06" db="EMBL/GenBank/DDBJ databases">
        <title>Whole Genome Sequence of Bradyrhizobium sp. Strain 323S2.</title>
        <authorList>
            <person name="Bromfield E.S.P."/>
        </authorList>
    </citation>
    <scope>NUCLEOTIDE SEQUENCE [LARGE SCALE GENOMIC DNA]</scope>
    <source>
        <strain evidence="1">323S2</strain>
    </source>
</reference>
<evidence type="ECO:0000313" key="3">
    <source>
        <dbReference type="Proteomes" id="UP000564836"/>
    </source>
</evidence>
<dbReference type="InterPro" id="IPR032427">
    <property type="entry name" value="P22_portal"/>
</dbReference>
<proteinExistence type="predicted"/>
<organism evidence="1">
    <name type="scientific">Bradyrhizobium barranii subsp. barranii</name>
    <dbReference type="NCBI Taxonomy" id="2823807"/>
    <lineage>
        <taxon>Bacteria</taxon>
        <taxon>Pseudomonadati</taxon>
        <taxon>Pseudomonadota</taxon>
        <taxon>Alphaproteobacteria</taxon>
        <taxon>Hyphomicrobiales</taxon>
        <taxon>Nitrobacteraceae</taxon>
        <taxon>Bradyrhizobium</taxon>
        <taxon>Bradyrhizobium barranii</taxon>
    </lineage>
</organism>
<dbReference type="EMBL" id="JACBFH010000001">
    <property type="protein sequence ID" value="NYY94425.1"/>
    <property type="molecule type" value="Genomic_DNA"/>
</dbReference>
<gene>
    <name evidence="2" type="ORF">G6321_00027885</name>
    <name evidence="1" type="ORF">G6321_40350</name>
</gene>
<evidence type="ECO:0000313" key="2">
    <source>
        <dbReference type="EMBL" id="UGX98728.1"/>
    </source>
</evidence>
<reference evidence="2 3" key="1">
    <citation type="journal article" date="2017" name="Syst. Appl. Microbiol.">
        <title>Soybeans inoculated with root zone soils of Canadian native legumes harbour diverse and novel Bradyrhizobium spp. that possess agricultural potential.</title>
        <authorList>
            <person name="Bromfield E.S.P."/>
            <person name="Cloutier S."/>
            <person name="Tambong J.T."/>
            <person name="Tran Thi T.V."/>
        </authorList>
    </citation>
    <scope>NUCLEOTIDE SEQUENCE [LARGE SCALE GENOMIC DNA]</scope>
    <source>
        <strain evidence="2 3">323S2</strain>
    </source>
</reference>
<dbReference type="EMBL" id="CP088280">
    <property type="protein sequence ID" value="UGX98728.1"/>
    <property type="molecule type" value="Genomic_DNA"/>
</dbReference>
<name>A0A7Z0QJ90_9BRAD</name>
<sequence length="140" mass="16391">MINLDTAVANYASYESPSDTATSKLIIRRREFEDYCSAKSREIEEQRQSWRYYHVDQWTPEQLKVLRKRHQPPITFDRTGRKIDSLSGTIRRLRTDPKCYPNTPNGEQGAEVATQVIRTINDASFAEDLPRRAGAWHRHR</sequence>
<dbReference type="RefSeq" id="WP_166352951.1">
    <property type="nucleotide sequence ID" value="NZ_CP088280.1"/>
</dbReference>
<dbReference type="AlphaFoldDB" id="A0A7Z0QJ90"/>
<dbReference type="Pfam" id="PF16510">
    <property type="entry name" value="P22_portal"/>
    <property type="match status" value="1"/>
</dbReference>
<reference evidence="2 3" key="3">
    <citation type="journal article" date="2022" name="Int. J. Syst. Evol. Microbiol.">
        <title>Strains of Bradyrhizobium barranii sp. nov. associated with legumes native to Canada are symbionts of soybeans and belong to different subspecies (subsp. barranii subsp. nov. and subsp. apii subsp. nov.) and symbiovars (sv. glycinearum and sv. septentrionale).</title>
        <authorList>
            <person name="Bromfield E.S.P."/>
            <person name="Cloutier S."/>
            <person name="Wasai-Hara S."/>
            <person name="Minamisawa K."/>
        </authorList>
    </citation>
    <scope>NUCLEOTIDE SEQUENCE [LARGE SCALE GENOMIC DNA]</scope>
    <source>
        <strain evidence="2 3">323S2</strain>
    </source>
</reference>
<protein>
    <submittedName>
        <fullName evidence="1">Uncharacterized protein</fullName>
    </submittedName>
</protein>
<accession>A0A7Z0QJ90</accession>
<evidence type="ECO:0000313" key="1">
    <source>
        <dbReference type="EMBL" id="NYY94425.1"/>
    </source>
</evidence>